<organism evidence="6 7">
    <name type="scientific">Mikania micrantha</name>
    <name type="common">bitter vine</name>
    <dbReference type="NCBI Taxonomy" id="192012"/>
    <lineage>
        <taxon>Eukaryota</taxon>
        <taxon>Viridiplantae</taxon>
        <taxon>Streptophyta</taxon>
        <taxon>Embryophyta</taxon>
        <taxon>Tracheophyta</taxon>
        <taxon>Spermatophyta</taxon>
        <taxon>Magnoliopsida</taxon>
        <taxon>eudicotyledons</taxon>
        <taxon>Gunneridae</taxon>
        <taxon>Pentapetalae</taxon>
        <taxon>asterids</taxon>
        <taxon>campanulids</taxon>
        <taxon>Asterales</taxon>
        <taxon>Asteraceae</taxon>
        <taxon>Asteroideae</taxon>
        <taxon>Heliantheae alliance</taxon>
        <taxon>Eupatorieae</taxon>
        <taxon>Mikania</taxon>
    </lineage>
</organism>
<evidence type="ECO:0000256" key="3">
    <source>
        <dbReference type="ARBA" id="ARBA00023034"/>
    </source>
</evidence>
<name>A0A5N6NZF3_9ASTR</name>
<comment type="caution">
    <text evidence="6">The sequence shown here is derived from an EMBL/GenBank/DDBJ whole genome shotgun (WGS) entry which is preliminary data.</text>
</comment>
<dbReference type="InterPro" id="IPR008942">
    <property type="entry name" value="ENTH_VHS"/>
</dbReference>
<evidence type="ECO:0000256" key="4">
    <source>
        <dbReference type="ARBA" id="ARBA00023329"/>
    </source>
</evidence>
<protein>
    <recommendedName>
        <fullName evidence="8">VHS domain-containing protein</fullName>
    </recommendedName>
</protein>
<accession>A0A5N6NZF3</accession>
<feature type="compositionally biased region" description="Polar residues" evidence="5">
    <location>
        <begin position="157"/>
        <end position="170"/>
    </location>
</feature>
<sequence>MDTSRRAVESYWRSKMIDSATSDEDKALRVIKYAVGKSGADFKREMQRNSVAIRQLIHHKGQPDPLKGDALNKSVRETAQEALSALFSGEDSSKLQPNEGLTQRIQGFGNMNFDHPSDDKKSFLDEVVGIGSATIKQGLNNLTQTQTQNKNNSTGTYKSPNLRRSLTNETSYNGSLPFAQLSTEVSGPWGLEVKTSQTDNSSGGLGPGSRYTGMKSREERLLGTIVTSGGIRLQPTRDALQVFLTEASKLDALGLSHALEAKLESHMWQVSVLGLCVLEAILRKKDDDHFLMVASYFTENIDSVVKCSESPQASVREKANKWSKNLQPKAQKEKELGNDSGGTKKNRKRFATVDQSSESQSELFDLFGSKNSVNGLMSGLSVNESDSSPSQNETTQKESLETMFSDSTVKFNPQMNDVLSNMLQFQGHGVNPNPMFPMMLNPMAFSSQQINNYAAMSNLLAQQQFLSTMNSLQSQNLGPASSSSALPDIFNPIIASQTPTSTMNGSKKDDTKAFDFISDHLAAARDPKRVT</sequence>
<dbReference type="InterPro" id="IPR035802">
    <property type="entry name" value="ENTH/VHS_tepsin"/>
</dbReference>
<comment type="subcellular location">
    <subcellularLocation>
        <location evidence="1">Cytoplasmic vesicle</location>
    </subcellularLocation>
    <subcellularLocation>
        <location evidence="2">Golgi apparatus</location>
    </subcellularLocation>
</comment>
<dbReference type="InterPro" id="IPR039273">
    <property type="entry name" value="TEPSIN"/>
</dbReference>
<dbReference type="CDD" id="cd03572">
    <property type="entry name" value="ENTH_like_Tepsin"/>
    <property type="match status" value="1"/>
</dbReference>
<feature type="region of interest" description="Disordered" evidence="5">
    <location>
        <begin position="141"/>
        <end position="170"/>
    </location>
</feature>
<feature type="compositionally biased region" description="Polar residues" evidence="5">
    <location>
        <begin position="378"/>
        <end position="394"/>
    </location>
</feature>
<keyword evidence="7" id="KW-1185">Reference proteome</keyword>
<evidence type="ECO:0000256" key="2">
    <source>
        <dbReference type="ARBA" id="ARBA00004555"/>
    </source>
</evidence>
<feature type="region of interest" description="Disordered" evidence="5">
    <location>
        <begin position="316"/>
        <end position="356"/>
    </location>
</feature>
<evidence type="ECO:0008006" key="8">
    <source>
        <dbReference type="Google" id="ProtNLM"/>
    </source>
</evidence>
<dbReference type="Gene3D" id="1.25.40.90">
    <property type="match status" value="1"/>
</dbReference>
<dbReference type="AlphaFoldDB" id="A0A5N6NZF3"/>
<gene>
    <name evidence="6" type="ORF">E3N88_13734</name>
</gene>
<reference evidence="6 7" key="1">
    <citation type="submission" date="2019-05" db="EMBL/GenBank/DDBJ databases">
        <title>Mikania micrantha, genome provides insights into the molecular mechanism of rapid growth.</title>
        <authorList>
            <person name="Liu B."/>
        </authorList>
    </citation>
    <scope>NUCLEOTIDE SEQUENCE [LARGE SCALE GENOMIC DNA]</scope>
    <source>
        <strain evidence="6">NLD-2019</strain>
        <tissue evidence="6">Leaf</tissue>
    </source>
</reference>
<proteinExistence type="predicted"/>
<evidence type="ECO:0000256" key="5">
    <source>
        <dbReference type="SAM" id="MobiDB-lite"/>
    </source>
</evidence>
<feature type="region of interest" description="Disordered" evidence="5">
    <location>
        <begin position="191"/>
        <end position="213"/>
    </location>
</feature>
<evidence type="ECO:0000313" key="6">
    <source>
        <dbReference type="EMBL" id="KAD5802374.1"/>
    </source>
</evidence>
<dbReference type="PANTHER" id="PTHR21514:SF0">
    <property type="entry name" value="AP-4 COMPLEX ACCESSORY SUBUNIT TEPSIN"/>
    <property type="match status" value="1"/>
</dbReference>
<feature type="compositionally biased region" description="Low complexity" evidence="5">
    <location>
        <begin position="141"/>
        <end position="156"/>
    </location>
</feature>
<evidence type="ECO:0000313" key="7">
    <source>
        <dbReference type="Proteomes" id="UP000326396"/>
    </source>
</evidence>
<dbReference type="EMBL" id="SZYD01000007">
    <property type="protein sequence ID" value="KAD5802374.1"/>
    <property type="molecule type" value="Genomic_DNA"/>
</dbReference>
<keyword evidence="3" id="KW-0333">Golgi apparatus</keyword>
<dbReference type="Proteomes" id="UP000326396">
    <property type="component" value="Linkage Group LG15"/>
</dbReference>
<keyword evidence="4" id="KW-0968">Cytoplasmic vesicle</keyword>
<dbReference type="GO" id="GO:0031410">
    <property type="term" value="C:cytoplasmic vesicle"/>
    <property type="evidence" value="ECO:0007669"/>
    <property type="project" value="UniProtKB-SubCell"/>
</dbReference>
<feature type="region of interest" description="Disordered" evidence="5">
    <location>
        <begin position="378"/>
        <end position="400"/>
    </location>
</feature>
<dbReference type="GO" id="GO:0032588">
    <property type="term" value="C:trans-Golgi network membrane"/>
    <property type="evidence" value="ECO:0007669"/>
    <property type="project" value="TreeGrafter"/>
</dbReference>
<dbReference type="PANTHER" id="PTHR21514">
    <property type="entry name" value="AP-4 COMPLEX ACCESSORY SUBUNIT TEPSIN"/>
    <property type="match status" value="1"/>
</dbReference>
<evidence type="ECO:0000256" key="1">
    <source>
        <dbReference type="ARBA" id="ARBA00004541"/>
    </source>
</evidence>
<dbReference type="OrthoDB" id="118154at2759"/>